<accession>A0A0L8FJI9</accession>
<proteinExistence type="predicted"/>
<evidence type="ECO:0000313" key="1">
    <source>
        <dbReference type="EMBL" id="KOF64316.1"/>
    </source>
</evidence>
<dbReference type="AlphaFoldDB" id="A0A0L8FJI9"/>
<protein>
    <submittedName>
        <fullName evidence="1">Uncharacterized protein</fullName>
    </submittedName>
</protein>
<sequence length="51" mass="5605">MHFVFSVYSSASNLTLITDSNFAPSSSSFKAKKHSISFLTSSQLIKCFPSK</sequence>
<name>A0A0L8FJI9_OCTBM</name>
<gene>
    <name evidence="1" type="ORF">OCBIM_22017501mg</name>
</gene>
<dbReference type="EMBL" id="KQ430326">
    <property type="protein sequence ID" value="KOF64316.1"/>
    <property type="molecule type" value="Genomic_DNA"/>
</dbReference>
<reference evidence="1" key="1">
    <citation type="submission" date="2015-07" db="EMBL/GenBank/DDBJ databases">
        <title>MeaNS - Measles Nucleotide Surveillance Program.</title>
        <authorList>
            <person name="Tran T."/>
            <person name="Druce J."/>
        </authorList>
    </citation>
    <scope>NUCLEOTIDE SEQUENCE</scope>
    <source>
        <strain evidence="1">UCB-OBI-ISO-001</strain>
        <tissue evidence="1">Gonad</tissue>
    </source>
</reference>
<organism evidence="1">
    <name type="scientific">Octopus bimaculoides</name>
    <name type="common">California two-spotted octopus</name>
    <dbReference type="NCBI Taxonomy" id="37653"/>
    <lineage>
        <taxon>Eukaryota</taxon>
        <taxon>Metazoa</taxon>
        <taxon>Spiralia</taxon>
        <taxon>Lophotrochozoa</taxon>
        <taxon>Mollusca</taxon>
        <taxon>Cephalopoda</taxon>
        <taxon>Coleoidea</taxon>
        <taxon>Octopodiformes</taxon>
        <taxon>Octopoda</taxon>
        <taxon>Incirrata</taxon>
        <taxon>Octopodidae</taxon>
        <taxon>Octopus</taxon>
    </lineage>
</organism>